<keyword evidence="1" id="KW-1133">Transmembrane helix</keyword>
<evidence type="ECO:0000256" key="1">
    <source>
        <dbReference type="SAM" id="Phobius"/>
    </source>
</evidence>
<dbReference type="AlphaFoldDB" id="A0A7V8NNN6"/>
<comment type="caution">
    <text evidence="3">The sequence shown here is derived from an EMBL/GenBank/DDBJ whole genome shotgun (WGS) entry which is preliminary data.</text>
</comment>
<gene>
    <name evidence="3" type="ORF">HRJ53_06870</name>
</gene>
<dbReference type="Pfam" id="PF11992">
    <property type="entry name" value="TgpA_N"/>
    <property type="match status" value="1"/>
</dbReference>
<feature type="transmembrane region" description="Helical" evidence="1">
    <location>
        <begin position="102"/>
        <end position="123"/>
    </location>
</feature>
<evidence type="ECO:0000313" key="3">
    <source>
        <dbReference type="EMBL" id="MBA0084698.1"/>
    </source>
</evidence>
<protein>
    <submittedName>
        <fullName evidence="3">DUF3488 domain-containing protein</fullName>
    </submittedName>
</protein>
<feature type="domain" description="Protein-glutamine gamma-glutamyltransferase TgpA N-terminal" evidence="2">
    <location>
        <begin position="25"/>
        <end position="223"/>
    </location>
</feature>
<evidence type="ECO:0000313" key="4">
    <source>
        <dbReference type="Proteomes" id="UP000567293"/>
    </source>
</evidence>
<dbReference type="EMBL" id="JACDQQ010000673">
    <property type="protein sequence ID" value="MBA0084698.1"/>
    <property type="molecule type" value="Genomic_DNA"/>
</dbReference>
<feature type="non-terminal residue" evidence="3">
    <location>
        <position position="224"/>
    </location>
</feature>
<reference evidence="3" key="1">
    <citation type="submission" date="2020-06" db="EMBL/GenBank/DDBJ databases">
        <title>Legume-microbial interactions unlock mineral nutrients during tropical forest succession.</title>
        <authorList>
            <person name="Epihov D.Z."/>
        </authorList>
    </citation>
    <scope>NUCLEOTIDE SEQUENCE [LARGE SCALE GENOMIC DNA]</scope>
    <source>
        <strain evidence="3">Pan2503</strain>
    </source>
</reference>
<keyword evidence="4" id="KW-1185">Reference proteome</keyword>
<accession>A0A7V8NNN6</accession>
<dbReference type="InterPro" id="IPR021878">
    <property type="entry name" value="TgpA_N"/>
</dbReference>
<feature type="transmembrane region" description="Helical" evidence="1">
    <location>
        <begin position="197"/>
        <end position="220"/>
    </location>
</feature>
<name>A0A7V8NNN6_9BACT</name>
<feature type="transmembrane region" description="Helical" evidence="1">
    <location>
        <begin position="135"/>
        <end position="165"/>
    </location>
</feature>
<sequence>MATAANPARQAWPAERFFRASLSLLVLSSILTLASTDKLDGFTSLVAPLAALYKGYRWWHGLPAELSHRAATWCLVAYLGFFPVDAMFLSRFFLASSSSPPLFVVLLAVVHFLIFAMLIRFYSAASDRDALFLSMLAFAAILAAAILTVDTLFLTLFFFFLLSAVSTLIGMELRRGATGAVSPAPVRRETERHLNRALSLAALSVAVGAILLGGAFFFFFPRFN</sequence>
<evidence type="ECO:0000259" key="2">
    <source>
        <dbReference type="Pfam" id="PF11992"/>
    </source>
</evidence>
<keyword evidence="1" id="KW-0472">Membrane</keyword>
<organism evidence="3 4">
    <name type="scientific">Candidatus Acidiferrum panamense</name>
    <dbReference type="NCBI Taxonomy" id="2741543"/>
    <lineage>
        <taxon>Bacteria</taxon>
        <taxon>Pseudomonadati</taxon>
        <taxon>Acidobacteriota</taxon>
        <taxon>Terriglobia</taxon>
        <taxon>Candidatus Acidiferrales</taxon>
        <taxon>Candidatus Acidiferrum</taxon>
    </lineage>
</organism>
<dbReference type="Proteomes" id="UP000567293">
    <property type="component" value="Unassembled WGS sequence"/>
</dbReference>
<feature type="transmembrane region" description="Helical" evidence="1">
    <location>
        <begin position="70"/>
        <end position="90"/>
    </location>
</feature>
<proteinExistence type="predicted"/>
<keyword evidence="1" id="KW-0812">Transmembrane</keyword>